<feature type="compositionally biased region" description="Polar residues" evidence="2">
    <location>
        <begin position="256"/>
        <end position="266"/>
    </location>
</feature>
<comment type="caution">
    <text evidence="4">The sequence shown here is derived from an EMBL/GenBank/DDBJ whole genome shotgun (WGS) entry which is preliminary data.</text>
</comment>
<dbReference type="SMART" id="SM00225">
    <property type="entry name" value="BTB"/>
    <property type="match status" value="1"/>
</dbReference>
<gene>
    <name evidence="4" type="ORF">ODALV1_LOCUS12889</name>
</gene>
<sequence>MTQPTRNENTFNFSWGSQQSHILDGLKTLAVGEISNVFLTDVTLACEGEYIDAHRLVLSLCSSFFKELFNQNERISDKAHGIVILSHVLARDLRYMLQFMYQGAVQVPQKDVDSFLESGRMLKVEGLMSATNVGVKPSPVVSTVPTASTSSLFSKSPVAKRGRGRPPSTKRRRTSGSGGGTNAEVGGYVEANVNVKIEQSSFPVVTTVNDDDTADQFDPGEVMMDDFGDAGGDSDFGGGALSGDEGTAPSFKPEPGTSQPENQKTVTHNRKHGVVGRRGDNDSSSSSSDDDDDDSSDSSSGSTENYLDSAPKPKQKLKLTYEFTKKFDTLAEAKAYVKAARRWRVRYVRMMSDNQRKHQYDCLQTRDCPARMYLLEWGASVDLYTSVAGHSHTERCRKNYGLPDDVKAKIKELYEKGMKKPQRLILALKAEGLQLEELKNTQIIGYINNNLRKKKN</sequence>
<name>A0ABP1QLT1_9HEXA</name>
<evidence type="ECO:0000256" key="2">
    <source>
        <dbReference type="SAM" id="MobiDB-lite"/>
    </source>
</evidence>
<evidence type="ECO:0000259" key="3">
    <source>
        <dbReference type="PROSITE" id="PS50097"/>
    </source>
</evidence>
<accession>A0ABP1QLT1</accession>
<dbReference type="EMBL" id="CAXLJM020000039">
    <property type="protein sequence ID" value="CAL8108146.1"/>
    <property type="molecule type" value="Genomic_DNA"/>
</dbReference>
<protein>
    <recommendedName>
        <fullName evidence="3">BTB domain-containing protein</fullName>
    </recommendedName>
</protein>
<evidence type="ECO:0000313" key="4">
    <source>
        <dbReference type="EMBL" id="CAL8108146.1"/>
    </source>
</evidence>
<dbReference type="PANTHER" id="PTHR23110">
    <property type="entry name" value="BTB DOMAIN TRANSCRIPTION FACTOR"/>
    <property type="match status" value="1"/>
</dbReference>
<dbReference type="Proteomes" id="UP001642540">
    <property type="component" value="Unassembled WGS sequence"/>
</dbReference>
<dbReference type="Pfam" id="PF00651">
    <property type="entry name" value="BTB"/>
    <property type="match status" value="1"/>
</dbReference>
<reference evidence="4 5" key="1">
    <citation type="submission" date="2024-08" db="EMBL/GenBank/DDBJ databases">
        <authorList>
            <person name="Cucini C."/>
            <person name="Frati F."/>
        </authorList>
    </citation>
    <scope>NUCLEOTIDE SEQUENCE [LARGE SCALE GENOMIC DNA]</scope>
</reference>
<dbReference type="InterPro" id="IPR011333">
    <property type="entry name" value="SKP1/BTB/POZ_sf"/>
</dbReference>
<feature type="compositionally biased region" description="Basic residues" evidence="2">
    <location>
        <begin position="158"/>
        <end position="174"/>
    </location>
</feature>
<feature type="compositionally biased region" description="Gly residues" evidence="2">
    <location>
        <begin position="229"/>
        <end position="241"/>
    </location>
</feature>
<dbReference type="PROSITE" id="PS50097">
    <property type="entry name" value="BTB"/>
    <property type="match status" value="1"/>
</dbReference>
<evidence type="ECO:0000313" key="5">
    <source>
        <dbReference type="Proteomes" id="UP001642540"/>
    </source>
</evidence>
<feature type="region of interest" description="Disordered" evidence="2">
    <location>
        <begin position="152"/>
        <end position="185"/>
    </location>
</feature>
<dbReference type="Gene3D" id="3.30.710.10">
    <property type="entry name" value="Potassium Channel Kv1.1, Chain A"/>
    <property type="match status" value="1"/>
</dbReference>
<proteinExistence type="predicted"/>
<feature type="region of interest" description="Disordered" evidence="2">
    <location>
        <begin position="208"/>
        <end position="311"/>
    </location>
</feature>
<evidence type="ECO:0000256" key="1">
    <source>
        <dbReference type="ARBA" id="ARBA00023242"/>
    </source>
</evidence>
<dbReference type="SUPFAM" id="SSF54695">
    <property type="entry name" value="POZ domain"/>
    <property type="match status" value="1"/>
</dbReference>
<dbReference type="InterPro" id="IPR051095">
    <property type="entry name" value="Dros_DevTransReg"/>
</dbReference>
<dbReference type="PANTHER" id="PTHR23110:SF99">
    <property type="entry name" value="BROAD-COMPLEX CORE PROTEIN ISOFORM 6"/>
    <property type="match status" value="1"/>
</dbReference>
<keyword evidence="1" id="KW-0539">Nucleus</keyword>
<dbReference type="CDD" id="cd18315">
    <property type="entry name" value="BTB_POZ_BAB-like"/>
    <property type="match status" value="1"/>
</dbReference>
<dbReference type="InterPro" id="IPR000210">
    <property type="entry name" value="BTB/POZ_dom"/>
</dbReference>
<feature type="domain" description="BTB" evidence="3">
    <location>
        <begin position="40"/>
        <end position="109"/>
    </location>
</feature>
<keyword evidence="5" id="KW-1185">Reference proteome</keyword>
<organism evidence="4 5">
    <name type="scientific">Orchesella dallaii</name>
    <dbReference type="NCBI Taxonomy" id="48710"/>
    <lineage>
        <taxon>Eukaryota</taxon>
        <taxon>Metazoa</taxon>
        <taxon>Ecdysozoa</taxon>
        <taxon>Arthropoda</taxon>
        <taxon>Hexapoda</taxon>
        <taxon>Collembola</taxon>
        <taxon>Entomobryomorpha</taxon>
        <taxon>Entomobryoidea</taxon>
        <taxon>Orchesellidae</taxon>
        <taxon>Orchesellinae</taxon>
        <taxon>Orchesella</taxon>
    </lineage>
</organism>